<feature type="domain" description="Fumarylacetoacetase-like C-terminal" evidence="2">
    <location>
        <begin position="85"/>
        <end position="248"/>
    </location>
</feature>
<protein>
    <submittedName>
        <fullName evidence="3">2-oxo-3-hexenedioate decarboxylase</fullName>
    </submittedName>
</protein>
<name>A0A4R1KQ25_9PAST</name>
<accession>A0A4R1KQ25</accession>
<evidence type="ECO:0000259" key="2">
    <source>
        <dbReference type="Pfam" id="PF01557"/>
    </source>
</evidence>
<dbReference type="AlphaFoldDB" id="A0A4R1KQ25"/>
<dbReference type="GO" id="GO:0005737">
    <property type="term" value="C:cytoplasm"/>
    <property type="evidence" value="ECO:0007669"/>
    <property type="project" value="TreeGrafter"/>
</dbReference>
<dbReference type="PANTHER" id="PTHR30143:SF0">
    <property type="entry name" value="2-KETO-4-PENTENOATE HYDRATASE"/>
    <property type="match status" value="1"/>
</dbReference>
<keyword evidence="4" id="KW-1185">Reference proteome</keyword>
<keyword evidence="1" id="KW-0456">Lyase</keyword>
<dbReference type="GO" id="GO:0008684">
    <property type="term" value="F:2-oxopent-4-enoate hydratase activity"/>
    <property type="evidence" value="ECO:0007669"/>
    <property type="project" value="TreeGrafter"/>
</dbReference>
<dbReference type="Pfam" id="PF01557">
    <property type="entry name" value="FAA_hydrolase"/>
    <property type="match status" value="1"/>
</dbReference>
<dbReference type="PANTHER" id="PTHR30143">
    <property type="entry name" value="ACID HYDRATASE"/>
    <property type="match status" value="1"/>
</dbReference>
<dbReference type="InterPro" id="IPR050772">
    <property type="entry name" value="Hydratase-Decarb/MhpD_sf"/>
</dbReference>
<proteinExistence type="predicted"/>
<evidence type="ECO:0000313" key="3">
    <source>
        <dbReference type="EMBL" id="TCK67155.1"/>
    </source>
</evidence>
<organism evidence="3 4">
    <name type="scientific">Lonepinella koalarum</name>
    <dbReference type="NCBI Taxonomy" id="53417"/>
    <lineage>
        <taxon>Bacteria</taxon>
        <taxon>Pseudomonadati</taxon>
        <taxon>Pseudomonadota</taxon>
        <taxon>Gammaproteobacteria</taxon>
        <taxon>Pasteurellales</taxon>
        <taxon>Pasteurellaceae</taxon>
        <taxon>Lonepinella</taxon>
    </lineage>
</organism>
<sequence length="259" mass="28046">MSHLENFAQIVDQAAFNCQEIAQIDSEGKLTLEEAYYIQKLSIGRRLARGERQVGFKMGFTSRAKMIQMGLSDVIWGRLTDTMQIEEGSEVEVNRFIHPRVEPELAFLLKKDLPAQVTNAQALSAVEAIAPALEVIDSRYKDFKFNLPEVIADNASSSGFVVGSWHSPTIDFSNLGLVMSIDGRPLHVGSTAALLGHPIRSLVAAARLAAGAGEPLKAGDIILAGGATPAEWIKSGQYIEVEMQYLGRAGFSLSAQKSA</sequence>
<evidence type="ECO:0000313" key="4">
    <source>
        <dbReference type="Proteomes" id="UP000295496"/>
    </source>
</evidence>
<dbReference type="Proteomes" id="UP000295496">
    <property type="component" value="Unassembled WGS sequence"/>
</dbReference>
<dbReference type="InterPro" id="IPR011234">
    <property type="entry name" value="Fumarylacetoacetase-like_C"/>
</dbReference>
<evidence type="ECO:0000256" key="1">
    <source>
        <dbReference type="ARBA" id="ARBA00023239"/>
    </source>
</evidence>
<dbReference type="OrthoDB" id="9792137at2"/>
<dbReference type="EMBL" id="SMGJ01000007">
    <property type="protein sequence ID" value="TCK67155.1"/>
    <property type="molecule type" value="Genomic_DNA"/>
</dbReference>
<dbReference type="Gene3D" id="3.90.850.10">
    <property type="entry name" value="Fumarylacetoacetase-like, C-terminal domain"/>
    <property type="match status" value="1"/>
</dbReference>
<dbReference type="RefSeq" id="WP_132302634.1">
    <property type="nucleotide sequence ID" value="NZ_CP170642.1"/>
</dbReference>
<dbReference type="SUPFAM" id="SSF56529">
    <property type="entry name" value="FAH"/>
    <property type="match status" value="1"/>
</dbReference>
<comment type="caution">
    <text evidence="3">The sequence shown here is derived from an EMBL/GenBank/DDBJ whole genome shotgun (WGS) entry which is preliminary data.</text>
</comment>
<gene>
    <name evidence="3" type="ORF">EV692_2063</name>
</gene>
<dbReference type="InterPro" id="IPR036663">
    <property type="entry name" value="Fumarylacetoacetase_C_sf"/>
</dbReference>
<reference evidence="3 4" key="1">
    <citation type="submission" date="2019-03" db="EMBL/GenBank/DDBJ databases">
        <title>Genomic Encyclopedia of Type Strains, Phase IV (KMG-IV): sequencing the most valuable type-strain genomes for metagenomic binning, comparative biology and taxonomic classification.</title>
        <authorList>
            <person name="Goeker M."/>
        </authorList>
    </citation>
    <scope>NUCLEOTIDE SEQUENCE [LARGE SCALE GENOMIC DNA]</scope>
    <source>
        <strain evidence="3 4">DSM 10053</strain>
    </source>
</reference>